<dbReference type="AlphaFoldDB" id="A0A372ZXN8"/>
<dbReference type="Gene3D" id="3.30.1050.40">
    <property type="match status" value="1"/>
</dbReference>
<feature type="domain" description="Mycothiol-dependent maleylpyruvate isomerase metal-binding" evidence="1">
    <location>
        <begin position="17"/>
        <end position="165"/>
    </location>
</feature>
<dbReference type="EMBL" id="QVIG01000001">
    <property type="protein sequence ID" value="RGD60541.1"/>
    <property type="molecule type" value="Genomic_DNA"/>
</dbReference>
<evidence type="ECO:0000313" key="3">
    <source>
        <dbReference type="EMBL" id="RGD60541.1"/>
    </source>
</evidence>
<keyword evidence="4" id="KW-1185">Reference proteome</keyword>
<comment type="caution">
    <text evidence="3">The sequence shown here is derived from an EMBL/GenBank/DDBJ whole genome shotgun (WGS) entry which is preliminary data.</text>
</comment>
<name>A0A372ZXN8_9ACTN</name>
<reference evidence="3 4" key="1">
    <citation type="submission" date="2018-08" db="EMBL/GenBank/DDBJ databases">
        <title>Diversity &amp; Physiological Properties of Lignin-Decomposing Actinobacteria from Soil.</title>
        <authorList>
            <person name="Roh S.G."/>
            <person name="Kim S.B."/>
        </authorList>
    </citation>
    <scope>NUCLEOTIDE SEQUENCE [LARGE SCALE GENOMIC DNA]</scope>
    <source>
        <strain evidence="3 4">MMS17-GH009</strain>
    </source>
</reference>
<dbReference type="Pfam" id="PF17844">
    <property type="entry name" value="SCP_3"/>
    <property type="match status" value="1"/>
</dbReference>
<organism evidence="3 4">
    <name type="scientific">Kitasatospora xanthocidica</name>
    <dbReference type="NCBI Taxonomy" id="83382"/>
    <lineage>
        <taxon>Bacteria</taxon>
        <taxon>Bacillati</taxon>
        <taxon>Actinomycetota</taxon>
        <taxon>Actinomycetes</taxon>
        <taxon>Kitasatosporales</taxon>
        <taxon>Streptomycetaceae</taxon>
        <taxon>Kitasatospora</taxon>
    </lineage>
</organism>
<sequence length="291" mass="30709">MPAKPRTYQPQKVRAALAAQTRALRAAVDALGTEQLDLPTRLGRWRVRELLAHLAVQLDYVPAHLDDRPQGRAPLDLSGWAAGVATVAPLLDEQARERGAAEFAGDAASVAAAFGRAADALLALLERPEAADPARRFEIRLGSMTLSDMLVTRLVETVVHADDLAAALGPDAFPGSPVSSAFPVSAASRALPAFPHDRQAVAAVTRLLADAFADRAPGGAVELRIPPYAVVQAVEGPRHTRGTPPNVVETDPLTWIRLATGRTDWAAAVDAADVSASGERSDLRAYLPVLG</sequence>
<evidence type="ECO:0000259" key="2">
    <source>
        <dbReference type="Pfam" id="PF17844"/>
    </source>
</evidence>
<dbReference type="RefSeq" id="WP_117488687.1">
    <property type="nucleotide sequence ID" value="NZ_QVIG01000001.1"/>
</dbReference>
<feature type="domain" description="Bacterial SCP orthologue" evidence="2">
    <location>
        <begin position="197"/>
        <end position="289"/>
    </location>
</feature>
<gene>
    <name evidence="3" type="ORF">DR950_24665</name>
</gene>
<evidence type="ECO:0000259" key="1">
    <source>
        <dbReference type="Pfam" id="PF11716"/>
    </source>
</evidence>
<accession>A0A372ZXN8</accession>
<dbReference type="InterPro" id="IPR024344">
    <property type="entry name" value="MDMPI_metal-binding"/>
</dbReference>
<protein>
    <recommendedName>
        <fullName evidence="5">Maleylpyruvate isomerase family mycothiol-dependent enzyme</fullName>
    </recommendedName>
</protein>
<dbReference type="Pfam" id="PF11716">
    <property type="entry name" value="MDMPI_N"/>
    <property type="match status" value="1"/>
</dbReference>
<dbReference type="InterPro" id="IPR034660">
    <property type="entry name" value="DinB/YfiT-like"/>
</dbReference>
<dbReference type="Gene3D" id="1.20.120.450">
    <property type="entry name" value="dinb family like domain"/>
    <property type="match status" value="1"/>
</dbReference>
<dbReference type="SUPFAM" id="SSF109854">
    <property type="entry name" value="DinB/YfiT-like putative metalloenzymes"/>
    <property type="match status" value="1"/>
</dbReference>
<dbReference type="GO" id="GO:0046872">
    <property type="term" value="F:metal ion binding"/>
    <property type="evidence" value="ECO:0007669"/>
    <property type="project" value="InterPro"/>
</dbReference>
<dbReference type="InterPro" id="IPR041629">
    <property type="entry name" value="SCP_3"/>
</dbReference>
<evidence type="ECO:0000313" key="4">
    <source>
        <dbReference type="Proteomes" id="UP000263377"/>
    </source>
</evidence>
<dbReference type="Proteomes" id="UP000263377">
    <property type="component" value="Unassembled WGS sequence"/>
</dbReference>
<proteinExistence type="predicted"/>
<evidence type="ECO:0008006" key="5">
    <source>
        <dbReference type="Google" id="ProtNLM"/>
    </source>
</evidence>